<protein>
    <recommendedName>
        <fullName evidence="7">Hcy-binding domain-containing protein</fullName>
    </recommendedName>
</protein>
<reference evidence="8" key="1">
    <citation type="journal article" date="2016" name="Mol. Ecol. Resour.">
        <title>Evaluation of the impact of RNA preservation methods of spiders for de novo transcriptome assembly.</title>
        <authorList>
            <person name="Kono N."/>
            <person name="Nakamura H."/>
            <person name="Ito Y."/>
            <person name="Tomita M."/>
            <person name="Arakawa K."/>
        </authorList>
    </citation>
    <scope>NUCLEOTIDE SEQUENCE</scope>
    <source>
        <tissue evidence="8">Whole body</tissue>
    </source>
</reference>
<accession>A0A2L2YJW5</accession>
<feature type="binding site" evidence="6">
    <location>
        <position position="92"/>
    </location>
    <ligand>
        <name>Zn(2+)</name>
        <dbReference type="ChEBI" id="CHEBI:29105"/>
    </ligand>
</feature>
<comment type="pathway">
    <text evidence="5">Amino-acid biosynthesis; L-methionine biosynthesis via de novo pathway.</text>
</comment>
<feature type="domain" description="Hcy-binding" evidence="7">
    <location>
        <begin position="1"/>
        <end position="171"/>
    </location>
</feature>
<dbReference type="GO" id="GO:0033528">
    <property type="term" value="P:S-methylmethionine cycle"/>
    <property type="evidence" value="ECO:0007669"/>
    <property type="project" value="TreeGrafter"/>
</dbReference>
<feature type="binding site" evidence="6">
    <location>
        <position position="156"/>
    </location>
    <ligand>
        <name>Zn(2+)</name>
        <dbReference type="ChEBI" id="CHEBI:29105"/>
    </ligand>
</feature>
<evidence type="ECO:0000256" key="4">
    <source>
        <dbReference type="ARBA" id="ARBA00022833"/>
    </source>
</evidence>
<evidence type="ECO:0000256" key="3">
    <source>
        <dbReference type="ARBA" id="ARBA00022723"/>
    </source>
</evidence>
<sequence length="177" mass="19662">MIFKELKTWHRHRIQCLVNAGVDVLAFETIPAQMETEALVSLLKEFPQTKAWLSFSCQSMDKTAHGEDVGEASKVCAEASNPSQLIAIGVNCCSPEFAVSLLNNIHSALPHYPLIVYPNSGELWDTHTGWKGEKVNPNRVYLNEWVAANAKIIGGCCRTSPEDIADVYEFVQAKKKD</sequence>
<dbReference type="InterPro" id="IPR003726">
    <property type="entry name" value="HCY_dom"/>
</dbReference>
<dbReference type="Gene3D" id="3.20.20.330">
    <property type="entry name" value="Homocysteine-binding-like domain"/>
    <property type="match status" value="1"/>
</dbReference>
<dbReference type="GO" id="GO:0009086">
    <property type="term" value="P:methionine biosynthetic process"/>
    <property type="evidence" value="ECO:0007669"/>
    <property type="project" value="TreeGrafter"/>
</dbReference>
<dbReference type="PANTHER" id="PTHR46015">
    <property type="entry name" value="ZGC:172121"/>
    <property type="match status" value="1"/>
</dbReference>
<keyword evidence="4 6" id="KW-0862">Zinc</keyword>
<dbReference type="InterPro" id="IPR036589">
    <property type="entry name" value="HCY_dom_sf"/>
</dbReference>
<dbReference type="PROSITE" id="PS50970">
    <property type="entry name" value="HCY"/>
    <property type="match status" value="1"/>
</dbReference>
<evidence type="ECO:0000259" key="7">
    <source>
        <dbReference type="PROSITE" id="PS50970"/>
    </source>
</evidence>
<dbReference type="InterPro" id="IPR051486">
    <property type="entry name" value="Hcy_S-methyltransferase"/>
</dbReference>
<keyword evidence="1 6" id="KW-0489">Methyltransferase</keyword>
<dbReference type="AlphaFoldDB" id="A0A2L2YJW5"/>
<dbReference type="OrthoDB" id="261426at2759"/>
<evidence type="ECO:0000313" key="8">
    <source>
        <dbReference type="EMBL" id="LAA08406.1"/>
    </source>
</evidence>
<dbReference type="GO" id="GO:0008898">
    <property type="term" value="F:S-adenosylmethionine-homocysteine S-methyltransferase activity"/>
    <property type="evidence" value="ECO:0007669"/>
    <property type="project" value="TreeGrafter"/>
</dbReference>
<dbReference type="PANTHER" id="PTHR46015:SF1">
    <property type="entry name" value="HOMOCYSTEINE S-METHYLTRANSFERASE-LIKE ISOFORM 1"/>
    <property type="match status" value="1"/>
</dbReference>
<dbReference type="EMBL" id="IAAA01033418">
    <property type="protein sequence ID" value="LAA08406.1"/>
    <property type="molecule type" value="mRNA"/>
</dbReference>
<proteinExistence type="evidence at transcript level"/>
<keyword evidence="3 6" id="KW-0479">Metal-binding</keyword>
<dbReference type="SUPFAM" id="SSF82282">
    <property type="entry name" value="Homocysteine S-methyltransferase"/>
    <property type="match status" value="1"/>
</dbReference>
<dbReference type="GO" id="GO:0046872">
    <property type="term" value="F:metal ion binding"/>
    <property type="evidence" value="ECO:0007669"/>
    <property type="project" value="UniProtKB-KW"/>
</dbReference>
<keyword evidence="2 6" id="KW-0808">Transferase</keyword>
<organism evidence="8">
    <name type="scientific">Parasteatoda tepidariorum</name>
    <name type="common">Common house spider</name>
    <name type="synonym">Achaearanea tepidariorum</name>
    <dbReference type="NCBI Taxonomy" id="114398"/>
    <lineage>
        <taxon>Eukaryota</taxon>
        <taxon>Metazoa</taxon>
        <taxon>Ecdysozoa</taxon>
        <taxon>Arthropoda</taxon>
        <taxon>Chelicerata</taxon>
        <taxon>Arachnida</taxon>
        <taxon>Araneae</taxon>
        <taxon>Araneomorphae</taxon>
        <taxon>Entelegynae</taxon>
        <taxon>Araneoidea</taxon>
        <taxon>Theridiidae</taxon>
        <taxon>Parasteatoda</taxon>
    </lineage>
</organism>
<evidence type="ECO:0000256" key="2">
    <source>
        <dbReference type="ARBA" id="ARBA00022679"/>
    </source>
</evidence>
<comment type="cofactor">
    <cofactor evidence="6">
        <name>Zn(2+)</name>
        <dbReference type="ChEBI" id="CHEBI:29105"/>
    </cofactor>
</comment>
<dbReference type="EMBL" id="IAAA01033417">
    <property type="protein sequence ID" value="LAA08404.1"/>
    <property type="molecule type" value="mRNA"/>
</dbReference>
<evidence type="ECO:0000256" key="5">
    <source>
        <dbReference type="ARBA" id="ARBA00034478"/>
    </source>
</evidence>
<name>A0A2L2YJW5_PARTP</name>
<evidence type="ECO:0000256" key="6">
    <source>
        <dbReference type="PROSITE-ProRule" id="PRU00333"/>
    </source>
</evidence>
<evidence type="ECO:0000256" key="1">
    <source>
        <dbReference type="ARBA" id="ARBA00022603"/>
    </source>
</evidence>
<dbReference type="Pfam" id="PF02574">
    <property type="entry name" value="S-methyl_trans"/>
    <property type="match status" value="1"/>
</dbReference>
<feature type="binding site" evidence="6">
    <location>
        <position position="157"/>
    </location>
    <ligand>
        <name>Zn(2+)</name>
        <dbReference type="ChEBI" id="CHEBI:29105"/>
    </ligand>
</feature>
<dbReference type="GO" id="GO:0032259">
    <property type="term" value="P:methylation"/>
    <property type="evidence" value="ECO:0007669"/>
    <property type="project" value="UniProtKB-KW"/>
</dbReference>